<dbReference type="PANTHER" id="PTHR31005">
    <property type="entry name" value="DUF4139 DOMAIN-CONTAINING PROTEIN"/>
    <property type="match status" value="1"/>
</dbReference>
<evidence type="ECO:0000256" key="1">
    <source>
        <dbReference type="SAM" id="SignalP"/>
    </source>
</evidence>
<feature type="domain" description="DUF4139" evidence="2">
    <location>
        <begin position="217"/>
        <end position="264"/>
    </location>
</feature>
<dbReference type="Pfam" id="PF13600">
    <property type="entry name" value="DUF4140"/>
    <property type="match status" value="1"/>
</dbReference>
<accession>S7VAX0</accession>
<dbReference type="PANTHER" id="PTHR31005:SF8">
    <property type="entry name" value="DUF4139 DOMAIN-CONTAINING PROTEIN"/>
    <property type="match status" value="1"/>
</dbReference>
<dbReference type="InterPro" id="IPR037291">
    <property type="entry name" value="DUF4139"/>
</dbReference>
<dbReference type="Pfam" id="PF13598">
    <property type="entry name" value="DUF4139"/>
    <property type="match status" value="1"/>
</dbReference>
<sequence>MKALSVLLFFLIFNQSFTQEIPEKEVKSKVVEATVFLKGAQVLRKETVVLPKGESIVKFTNLSPFIAAKSIQLKAGGELTVLGINHQQNFLDKSVKSEELLKLDKDLEQVNEKIELENAYLSIAQEEITFLQTNRLIGGKNETLNVATLKQAAEYYGDQLTALKLQTIERNNTIKKLLEQKNNLQNQINSLAGEKEFSTGEVLVRVDAKVPGSYSFELSYLVDNAGWFPSYDIRAKDINSPVSLHYKANVRQDTKVDWDNIKLSFLQLSQVSLVLLRN</sequence>
<reference evidence="4 5" key="1">
    <citation type="journal article" date="2013" name="Genome Announc.">
        <title>Draft Genome Sequence of Cyclobacterium qasimii Strain M12-11BT, Isolated from Arctic Marine Sediment.</title>
        <authorList>
            <person name="Shivaji S."/>
            <person name="Ara S."/>
            <person name="Singh A."/>
            <person name="Kumar Pinnaka A."/>
        </authorList>
    </citation>
    <scope>NUCLEOTIDE SEQUENCE [LARGE SCALE GENOMIC DNA]</scope>
    <source>
        <strain evidence="4 5">M12-11B</strain>
    </source>
</reference>
<gene>
    <name evidence="4" type="ORF">ADICYQ_3835</name>
</gene>
<dbReference type="NCBIfam" id="TIGR02231">
    <property type="entry name" value="mucoidy inhibitor MuiA family protein"/>
    <property type="match status" value="1"/>
</dbReference>
<dbReference type="InterPro" id="IPR025554">
    <property type="entry name" value="DUF4140"/>
</dbReference>
<organism evidence="4 5">
    <name type="scientific">Cyclobacterium qasimii M12-11B</name>
    <dbReference type="NCBI Taxonomy" id="641524"/>
    <lineage>
        <taxon>Bacteria</taxon>
        <taxon>Pseudomonadati</taxon>
        <taxon>Bacteroidota</taxon>
        <taxon>Cytophagia</taxon>
        <taxon>Cytophagales</taxon>
        <taxon>Cyclobacteriaceae</taxon>
        <taxon>Cyclobacterium</taxon>
    </lineage>
</organism>
<feature type="domain" description="DUF4140" evidence="3">
    <location>
        <begin position="33"/>
        <end position="131"/>
    </location>
</feature>
<dbReference type="InterPro" id="IPR011935">
    <property type="entry name" value="CHP02231"/>
</dbReference>
<dbReference type="RefSeq" id="WP_020893436.1">
    <property type="nucleotide sequence ID" value="NZ_ATNM01000135.1"/>
</dbReference>
<evidence type="ECO:0000259" key="2">
    <source>
        <dbReference type="Pfam" id="PF13598"/>
    </source>
</evidence>
<protein>
    <submittedName>
        <fullName evidence="4">TonB-dependent receptor</fullName>
    </submittedName>
</protein>
<feature type="chain" id="PRO_5004545955" evidence="1">
    <location>
        <begin position="19"/>
        <end position="278"/>
    </location>
</feature>
<feature type="signal peptide" evidence="1">
    <location>
        <begin position="1"/>
        <end position="18"/>
    </location>
</feature>
<dbReference type="OrthoDB" id="634585at2"/>
<evidence type="ECO:0000313" key="5">
    <source>
        <dbReference type="Proteomes" id="UP000014974"/>
    </source>
</evidence>
<evidence type="ECO:0000313" key="4">
    <source>
        <dbReference type="EMBL" id="EPR67131.1"/>
    </source>
</evidence>
<keyword evidence="1" id="KW-0732">Signal</keyword>
<dbReference type="AlphaFoldDB" id="S7VAX0"/>
<evidence type="ECO:0000259" key="3">
    <source>
        <dbReference type="Pfam" id="PF13600"/>
    </source>
</evidence>
<dbReference type="eggNOG" id="COG1629">
    <property type="taxonomic scope" value="Bacteria"/>
</dbReference>
<comment type="caution">
    <text evidence="4">The sequence shown here is derived from an EMBL/GenBank/DDBJ whole genome shotgun (WGS) entry which is preliminary data.</text>
</comment>
<keyword evidence="4" id="KW-0675">Receptor</keyword>
<dbReference type="Proteomes" id="UP000014974">
    <property type="component" value="Unassembled WGS sequence"/>
</dbReference>
<proteinExistence type="predicted"/>
<dbReference type="EMBL" id="ATNM01000135">
    <property type="protein sequence ID" value="EPR67131.1"/>
    <property type="molecule type" value="Genomic_DNA"/>
</dbReference>
<name>S7VAX0_9BACT</name>